<sequence>MPPNEGRGGDVCIWLITFLFFLVLLAGGAFLVLYIALPESKETAWFPVVGMFLVAVPWAFWILTCFYRLLTTRGGGGGRTPSAKGAAVLGNAGSSKTGTGSAGGNSPVESPGGARKVRFANATAQNDAAGSPRGAGGTPTGAEGGDGGEPGTARDGGSINPHESEVPLALSM</sequence>
<gene>
    <name evidence="3" type="ORF">Cni_G21664</name>
</gene>
<proteinExistence type="predicted"/>
<dbReference type="Proteomes" id="UP001327560">
    <property type="component" value="Chromosome 7"/>
</dbReference>
<dbReference type="AlphaFoldDB" id="A0AAQ3KVD0"/>
<feature type="compositionally biased region" description="Gly residues" evidence="1">
    <location>
        <begin position="133"/>
        <end position="150"/>
    </location>
</feature>
<keyword evidence="2" id="KW-0472">Membrane</keyword>
<keyword evidence="4" id="KW-1185">Reference proteome</keyword>
<evidence type="ECO:0000256" key="2">
    <source>
        <dbReference type="SAM" id="Phobius"/>
    </source>
</evidence>
<name>A0AAQ3KVD0_9LILI</name>
<dbReference type="PANTHER" id="PTHR34964:SF1">
    <property type="entry name" value="MEMBRANE LIPOPROTEIN"/>
    <property type="match status" value="1"/>
</dbReference>
<organism evidence="3 4">
    <name type="scientific">Canna indica</name>
    <name type="common">Indian-shot</name>
    <dbReference type="NCBI Taxonomy" id="4628"/>
    <lineage>
        <taxon>Eukaryota</taxon>
        <taxon>Viridiplantae</taxon>
        <taxon>Streptophyta</taxon>
        <taxon>Embryophyta</taxon>
        <taxon>Tracheophyta</taxon>
        <taxon>Spermatophyta</taxon>
        <taxon>Magnoliopsida</taxon>
        <taxon>Liliopsida</taxon>
        <taxon>Zingiberales</taxon>
        <taxon>Cannaceae</taxon>
        <taxon>Canna</taxon>
    </lineage>
</organism>
<feature type="transmembrane region" description="Helical" evidence="2">
    <location>
        <begin position="43"/>
        <end position="70"/>
    </location>
</feature>
<reference evidence="3 4" key="1">
    <citation type="submission" date="2023-10" db="EMBL/GenBank/DDBJ databases">
        <title>Chromosome-scale genome assembly provides insights into flower coloration mechanisms of Canna indica.</title>
        <authorList>
            <person name="Li C."/>
        </authorList>
    </citation>
    <scope>NUCLEOTIDE SEQUENCE [LARGE SCALE GENOMIC DNA]</scope>
    <source>
        <tissue evidence="3">Flower</tissue>
    </source>
</reference>
<dbReference type="PANTHER" id="PTHR34964">
    <property type="entry name" value="MEMBRANE LIPOPROTEIN-RELATED"/>
    <property type="match status" value="1"/>
</dbReference>
<protein>
    <submittedName>
        <fullName evidence="3">Uncharacterized protein</fullName>
    </submittedName>
</protein>
<feature type="compositionally biased region" description="Low complexity" evidence="1">
    <location>
        <begin position="90"/>
        <end position="99"/>
    </location>
</feature>
<accession>A0AAQ3KVD0</accession>
<evidence type="ECO:0000313" key="4">
    <source>
        <dbReference type="Proteomes" id="UP001327560"/>
    </source>
</evidence>
<dbReference type="EMBL" id="CP136896">
    <property type="protein sequence ID" value="WOL12896.1"/>
    <property type="molecule type" value="Genomic_DNA"/>
</dbReference>
<evidence type="ECO:0000313" key="3">
    <source>
        <dbReference type="EMBL" id="WOL12896.1"/>
    </source>
</evidence>
<feature type="region of interest" description="Disordered" evidence="1">
    <location>
        <begin position="77"/>
        <end position="172"/>
    </location>
</feature>
<keyword evidence="2" id="KW-1133">Transmembrane helix</keyword>
<keyword evidence="2" id="KW-0812">Transmembrane</keyword>
<evidence type="ECO:0000256" key="1">
    <source>
        <dbReference type="SAM" id="MobiDB-lite"/>
    </source>
</evidence>
<feature type="transmembrane region" description="Helical" evidence="2">
    <location>
        <begin position="12"/>
        <end position="37"/>
    </location>
</feature>